<keyword evidence="4" id="KW-1185">Reference proteome</keyword>
<dbReference type="AlphaFoldDB" id="A0A8H7RWD1"/>
<feature type="compositionally biased region" description="Pro residues" evidence="2">
    <location>
        <begin position="371"/>
        <end position="382"/>
    </location>
</feature>
<feature type="region of interest" description="Disordered" evidence="2">
    <location>
        <begin position="455"/>
        <end position="571"/>
    </location>
</feature>
<organism evidence="3 4">
    <name type="scientific">Circinella minor</name>
    <dbReference type="NCBI Taxonomy" id="1195481"/>
    <lineage>
        <taxon>Eukaryota</taxon>
        <taxon>Fungi</taxon>
        <taxon>Fungi incertae sedis</taxon>
        <taxon>Mucoromycota</taxon>
        <taxon>Mucoromycotina</taxon>
        <taxon>Mucoromycetes</taxon>
        <taxon>Mucorales</taxon>
        <taxon>Lichtheimiaceae</taxon>
        <taxon>Circinella</taxon>
    </lineage>
</organism>
<evidence type="ECO:0000313" key="4">
    <source>
        <dbReference type="Proteomes" id="UP000646827"/>
    </source>
</evidence>
<feature type="compositionally biased region" description="Polar residues" evidence="2">
    <location>
        <begin position="352"/>
        <end position="369"/>
    </location>
</feature>
<feature type="region of interest" description="Disordered" evidence="2">
    <location>
        <begin position="144"/>
        <end position="206"/>
    </location>
</feature>
<sequence length="768" mass="86075">MNGDDDLSSVNQQQPTPPKSSIRLTSNSPMNQMIAMHNPIQLAAISNYKLAQLTFAAPDLDSMRKTALIKNMLDVLYDDTPPEWLDQMTRWSFFTPESLGDMTQETLEEMFAQYAQTIEAFQPLDMDYDDGDDVDDHEMWLSDHDDDEIEDPINTSGSSMSEPSIFSQPHATLSSDTLRPVPNITTTTTTTTNNSLPPSPVASLVEKPLPKAPLNTQQQQYQYVSQPPTPTDEYPQPITTTVAAAAAVRRKSLTPSLRKNRLSWTSDTGVLPAGSGVVQNMASELMNLFDMEFSVDIKLNTAPKLPELPFPKDRQNNDTSRQSHRYSVDSLMGLIPTFETFTIDDDPYFQAAQTQNRKSRLSQSWTRQMTFPPPPTNPPPFGPRQSSKRRSSSFPPLDGAPTPPQRSSSLKYREQRKHQQTLGTVSGSVEELKQGGIKSKSSEFLATFKNALGNNHHSDKSTQQQAIGIDSEQISKKKSIRKLPSFLKGNKKRGSTTKKELINNDSSSSVITTITSPTSPTSSPVSANTMTTHNNSSNSLTVPQSQHQQQKDDQRTSVSSTVSSSSSWSSTSEVMIVRKASLMRRNQHNQQQQSYNVTNSNNTNEIINNGNNNNTSVKRRSYTVARPVVVEAQDLRRARSLGHRYPANRNKRRSSLLMEKTASKQANLQQQQQQQQQQLSQKEGLNRSKSAFVKIGSGFKAKKRRQERRSKEYNRRSTILNNNKPMLMIDTNLVDQAIHEDGDNTNNGNNTFVKRMATLGRRMRLQRV</sequence>
<feature type="region of interest" description="Disordered" evidence="2">
    <location>
        <begin position="1"/>
        <end position="26"/>
    </location>
</feature>
<name>A0A8H7RWD1_9FUNG</name>
<evidence type="ECO:0000256" key="1">
    <source>
        <dbReference type="SAM" id="Coils"/>
    </source>
</evidence>
<feature type="region of interest" description="Disordered" evidence="2">
    <location>
        <begin position="585"/>
        <end position="618"/>
    </location>
</feature>
<feature type="coiled-coil region" evidence="1">
    <location>
        <begin position="658"/>
        <end position="688"/>
    </location>
</feature>
<reference evidence="3 4" key="1">
    <citation type="submission" date="2020-12" db="EMBL/GenBank/DDBJ databases">
        <title>Metabolic potential, ecology and presence of endohyphal bacteria is reflected in genomic diversity of Mucoromycotina.</title>
        <authorList>
            <person name="Muszewska A."/>
            <person name="Okrasinska A."/>
            <person name="Steczkiewicz K."/>
            <person name="Drgas O."/>
            <person name="Orlowska M."/>
            <person name="Perlinska-Lenart U."/>
            <person name="Aleksandrzak-Piekarczyk T."/>
            <person name="Szatraj K."/>
            <person name="Zielenkiewicz U."/>
            <person name="Pilsyk S."/>
            <person name="Malc E."/>
            <person name="Mieczkowski P."/>
            <person name="Kruszewska J.S."/>
            <person name="Biernat P."/>
            <person name="Pawlowska J."/>
        </authorList>
    </citation>
    <scope>NUCLEOTIDE SEQUENCE [LARGE SCALE GENOMIC DNA]</scope>
    <source>
        <strain evidence="3 4">CBS 142.35</strain>
    </source>
</reference>
<gene>
    <name evidence="3" type="ORF">INT45_011569</name>
</gene>
<feature type="region of interest" description="Disordered" evidence="2">
    <location>
        <begin position="352"/>
        <end position="435"/>
    </location>
</feature>
<accession>A0A8H7RWD1</accession>
<dbReference type="OrthoDB" id="2289035at2759"/>
<feature type="compositionally biased region" description="Low complexity" evidence="2">
    <location>
        <begin position="506"/>
        <end position="548"/>
    </location>
</feature>
<comment type="caution">
    <text evidence="3">The sequence shown here is derived from an EMBL/GenBank/DDBJ whole genome shotgun (WGS) entry which is preliminary data.</text>
</comment>
<keyword evidence="1" id="KW-0175">Coiled coil</keyword>
<evidence type="ECO:0000256" key="2">
    <source>
        <dbReference type="SAM" id="MobiDB-lite"/>
    </source>
</evidence>
<protein>
    <submittedName>
        <fullName evidence="3">Uncharacterized protein</fullName>
    </submittedName>
</protein>
<feature type="compositionally biased region" description="Low complexity" evidence="2">
    <location>
        <begin position="556"/>
        <end position="571"/>
    </location>
</feature>
<evidence type="ECO:0000313" key="3">
    <source>
        <dbReference type="EMBL" id="KAG2217018.1"/>
    </source>
</evidence>
<feature type="region of interest" description="Disordered" evidence="2">
    <location>
        <begin position="303"/>
        <end position="325"/>
    </location>
</feature>
<feature type="compositionally biased region" description="Polar residues" evidence="2">
    <location>
        <begin position="153"/>
        <end position="177"/>
    </location>
</feature>
<proteinExistence type="predicted"/>
<dbReference type="Proteomes" id="UP000646827">
    <property type="component" value="Unassembled WGS sequence"/>
</dbReference>
<feature type="compositionally biased region" description="Low complexity" evidence="2">
    <location>
        <begin position="589"/>
        <end position="616"/>
    </location>
</feature>
<dbReference type="EMBL" id="JAEPRB010000336">
    <property type="protein sequence ID" value="KAG2217018.1"/>
    <property type="molecule type" value="Genomic_DNA"/>
</dbReference>